<feature type="non-terminal residue" evidence="2">
    <location>
        <position position="1"/>
    </location>
</feature>
<proteinExistence type="predicted"/>
<accession>A0A2K3KW61</accession>
<reference evidence="2 3" key="1">
    <citation type="journal article" date="2014" name="Am. J. Bot.">
        <title>Genome assembly and annotation for red clover (Trifolium pratense; Fabaceae).</title>
        <authorList>
            <person name="Istvanek J."/>
            <person name="Jaros M."/>
            <person name="Krenek A."/>
            <person name="Repkova J."/>
        </authorList>
    </citation>
    <scope>NUCLEOTIDE SEQUENCE [LARGE SCALE GENOMIC DNA]</scope>
    <source>
        <strain evidence="3">cv. Tatra</strain>
        <tissue evidence="2">Young leaves</tissue>
    </source>
</reference>
<evidence type="ECO:0000313" key="3">
    <source>
        <dbReference type="Proteomes" id="UP000236291"/>
    </source>
</evidence>
<comment type="caution">
    <text evidence="2">The sequence shown here is derived from an EMBL/GenBank/DDBJ whole genome shotgun (WGS) entry which is preliminary data.</text>
</comment>
<protein>
    <submittedName>
        <fullName evidence="2">Uncharacterized protein</fullName>
    </submittedName>
</protein>
<sequence length="50" mass="5514">RLYSKMPYNGCRVSGFSYQPRKGTFAIAVLAVTADMVHKAAVIIVISILR</sequence>
<dbReference type="EMBL" id="ASHM01114144">
    <property type="protein sequence ID" value="PNX70529.1"/>
    <property type="molecule type" value="Genomic_DNA"/>
</dbReference>
<keyword evidence="1" id="KW-0812">Transmembrane</keyword>
<name>A0A2K3KW61_TRIPR</name>
<evidence type="ECO:0000256" key="1">
    <source>
        <dbReference type="SAM" id="Phobius"/>
    </source>
</evidence>
<keyword evidence="1" id="KW-0472">Membrane</keyword>
<dbReference type="Proteomes" id="UP000236291">
    <property type="component" value="Unassembled WGS sequence"/>
</dbReference>
<organism evidence="2 3">
    <name type="scientific">Trifolium pratense</name>
    <name type="common">Red clover</name>
    <dbReference type="NCBI Taxonomy" id="57577"/>
    <lineage>
        <taxon>Eukaryota</taxon>
        <taxon>Viridiplantae</taxon>
        <taxon>Streptophyta</taxon>
        <taxon>Embryophyta</taxon>
        <taxon>Tracheophyta</taxon>
        <taxon>Spermatophyta</taxon>
        <taxon>Magnoliopsida</taxon>
        <taxon>eudicotyledons</taxon>
        <taxon>Gunneridae</taxon>
        <taxon>Pentapetalae</taxon>
        <taxon>rosids</taxon>
        <taxon>fabids</taxon>
        <taxon>Fabales</taxon>
        <taxon>Fabaceae</taxon>
        <taxon>Papilionoideae</taxon>
        <taxon>50 kb inversion clade</taxon>
        <taxon>NPAAA clade</taxon>
        <taxon>Hologalegina</taxon>
        <taxon>IRL clade</taxon>
        <taxon>Trifolieae</taxon>
        <taxon>Trifolium</taxon>
    </lineage>
</organism>
<reference evidence="2 3" key="2">
    <citation type="journal article" date="2017" name="Front. Plant Sci.">
        <title>Gene Classification and Mining of Molecular Markers Useful in Red Clover (Trifolium pratense) Breeding.</title>
        <authorList>
            <person name="Istvanek J."/>
            <person name="Dluhosova J."/>
            <person name="Dluhos P."/>
            <person name="Patkova L."/>
            <person name="Nedelnik J."/>
            <person name="Repkova J."/>
        </authorList>
    </citation>
    <scope>NUCLEOTIDE SEQUENCE [LARGE SCALE GENOMIC DNA]</scope>
    <source>
        <strain evidence="3">cv. Tatra</strain>
        <tissue evidence="2">Young leaves</tissue>
    </source>
</reference>
<dbReference type="AlphaFoldDB" id="A0A2K3KW61"/>
<evidence type="ECO:0000313" key="2">
    <source>
        <dbReference type="EMBL" id="PNX70529.1"/>
    </source>
</evidence>
<keyword evidence="1" id="KW-1133">Transmembrane helix</keyword>
<feature type="transmembrane region" description="Helical" evidence="1">
    <location>
        <begin position="25"/>
        <end position="49"/>
    </location>
</feature>
<gene>
    <name evidence="2" type="ORF">L195_g057484</name>
</gene>